<dbReference type="InterPro" id="IPR013785">
    <property type="entry name" value="Aldolase_TIM"/>
</dbReference>
<dbReference type="InterPro" id="IPR044643">
    <property type="entry name" value="TrpF_fam"/>
</dbReference>
<gene>
    <name evidence="9" type="primary">trpF</name>
    <name evidence="11" type="ORF">H8S17_03950</name>
</gene>
<dbReference type="RefSeq" id="WP_186866328.1">
    <property type="nucleotide sequence ID" value="NZ_JACOPH010000002.1"/>
</dbReference>
<dbReference type="PANTHER" id="PTHR42894">
    <property type="entry name" value="N-(5'-PHOSPHORIBOSYL)ANTHRANILATE ISOMERASE"/>
    <property type="match status" value="1"/>
</dbReference>
<comment type="similarity">
    <text evidence="9">Belongs to the TrpF family.</text>
</comment>
<evidence type="ECO:0000256" key="8">
    <source>
        <dbReference type="ARBA" id="ARBA00023235"/>
    </source>
</evidence>
<comment type="pathway">
    <text evidence="2 9">Amino-acid biosynthesis; L-tryptophan biosynthesis; L-tryptophan from chorismate: step 3/5.</text>
</comment>
<dbReference type="PANTHER" id="PTHR42894:SF1">
    <property type="entry name" value="N-(5'-PHOSPHORIBOSYL)ANTHRANILATE ISOMERASE"/>
    <property type="match status" value="1"/>
</dbReference>
<feature type="domain" description="N-(5'phosphoribosyl) anthranilate isomerase (PRAI)" evidence="10">
    <location>
        <begin position="10"/>
        <end position="205"/>
    </location>
</feature>
<evidence type="ECO:0000256" key="7">
    <source>
        <dbReference type="ARBA" id="ARBA00023141"/>
    </source>
</evidence>
<dbReference type="Pfam" id="PF00697">
    <property type="entry name" value="PRAI"/>
    <property type="match status" value="1"/>
</dbReference>
<evidence type="ECO:0000256" key="4">
    <source>
        <dbReference type="ARBA" id="ARBA00022272"/>
    </source>
</evidence>
<keyword evidence="5 9" id="KW-0028">Amino-acid biosynthesis</keyword>
<keyword evidence="7 9" id="KW-0057">Aromatic amino acid biosynthesis</keyword>
<evidence type="ECO:0000256" key="5">
    <source>
        <dbReference type="ARBA" id="ARBA00022605"/>
    </source>
</evidence>
<comment type="caution">
    <text evidence="11">The sequence shown here is derived from an EMBL/GenBank/DDBJ whole genome shotgun (WGS) entry which is preliminary data.</text>
</comment>
<evidence type="ECO:0000256" key="1">
    <source>
        <dbReference type="ARBA" id="ARBA00001164"/>
    </source>
</evidence>
<name>A0A923LMF1_9FIRM</name>
<evidence type="ECO:0000256" key="9">
    <source>
        <dbReference type="HAMAP-Rule" id="MF_00135"/>
    </source>
</evidence>
<protein>
    <recommendedName>
        <fullName evidence="4 9">N-(5'-phosphoribosyl)anthranilate isomerase</fullName>
        <shortName evidence="9">PRAI</shortName>
        <ecNumber evidence="3 9">5.3.1.24</ecNumber>
    </recommendedName>
</protein>
<evidence type="ECO:0000313" key="11">
    <source>
        <dbReference type="EMBL" id="MBC5713373.1"/>
    </source>
</evidence>
<sequence length="212" mass="23497">MEKTVNRPKVKICGLTRIEDADFLNEAGADYAGFVFYEKSRRNVSLKKAAEIAAHLSADIKKVAVTVSLEPAFVKEIETLGFDILQVHGTLKTEVKEMTALPIWRAVNISDTDTLEELFAGNRESIEGYVADGAGYGGGKPFDWEVCSSRVRALSKGKKLILAGGLDAENVRTGIRYFHPDVVDVSSSVEEDGKKSRQKIEEFIRKVRKDEQ</sequence>
<dbReference type="SUPFAM" id="SSF51366">
    <property type="entry name" value="Ribulose-phoshate binding barrel"/>
    <property type="match status" value="1"/>
</dbReference>
<dbReference type="EC" id="5.3.1.24" evidence="3 9"/>
<keyword evidence="8 9" id="KW-0413">Isomerase</keyword>
<evidence type="ECO:0000256" key="2">
    <source>
        <dbReference type="ARBA" id="ARBA00004664"/>
    </source>
</evidence>
<dbReference type="AlphaFoldDB" id="A0A923LMF1"/>
<reference evidence="11" key="1">
    <citation type="submission" date="2020-08" db="EMBL/GenBank/DDBJ databases">
        <title>Genome public.</title>
        <authorList>
            <person name="Liu C."/>
            <person name="Sun Q."/>
        </authorList>
    </citation>
    <scope>NUCLEOTIDE SEQUENCE</scope>
    <source>
        <strain evidence="11">BX1005</strain>
    </source>
</reference>
<dbReference type="Proteomes" id="UP000606720">
    <property type="component" value="Unassembled WGS sequence"/>
</dbReference>
<keyword evidence="6 9" id="KW-0822">Tryptophan biosynthesis</keyword>
<dbReference type="GO" id="GO:0004640">
    <property type="term" value="F:phosphoribosylanthranilate isomerase activity"/>
    <property type="evidence" value="ECO:0007669"/>
    <property type="project" value="UniProtKB-UniRule"/>
</dbReference>
<evidence type="ECO:0000256" key="6">
    <source>
        <dbReference type="ARBA" id="ARBA00022822"/>
    </source>
</evidence>
<evidence type="ECO:0000259" key="10">
    <source>
        <dbReference type="Pfam" id="PF00697"/>
    </source>
</evidence>
<dbReference type="InterPro" id="IPR001240">
    <property type="entry name" value="PRAI_dom"/>
</dbReference>
<accession>A0A923LMF1</accession>
<organism evidence="11 12">
    <name type="scientific">Roseburia zhanii</name>
    <dbReference type="NCBI Taxonomy" id="2763064"/>
    <lineage>
        <taxon>Bacteria</taxon>
        <taxon>Bacillati</taxon>
        <taxon>Bacillota</taxon>
        <taxon>Clostridia</taxon>
        <taxon>Lachnospirales</taxon>
        <taxon>Lachnospiraceae</taxon>
        <taxon>Roseburia</taxon>
    </lineage>
</organism>
<evidence type="ECO:0000256" key="3">
    <source>
        <dbReference type="ARBA" id="ARBA00012572"/>
    </source>
</evidence>
<keyword evidence="12" id="KW-1185">Reference proteome</keyword>
<dbReference type="GO" id="GO:0000162">
    <property type="term" value="P:L-tryptophan biosynthetic process"/>
    <property type="evidence" value="ECO:0007669"/>
    <property type="project" value="UniProtKB-UniRule"/>
</dbReference>
<comment type="catalytic activity">
    <reaction evidence="1 9">
        <text>N-(5-phospho-beta-D-ribosyl)anthranilate = 1-(2-carboxyphenylamino)-1-deoxy-D-ribulose 5-phosphate</text>
        <dbReference type="Rhea" id="RHEA:21540"/>
        <dbReference type="ChEBI" id="CHEBI:18277"/>
        <dbReference type="ChEBI" id="CHEBI:58613"/>
        <dbReference type="EC" id="5.3.1.24"/>
    </reaction>
</comment>
<dbReference type="Gene3D" id="3.20.20.70">
    <property type="entry name" value="Aldolase class I"/>
    <property type="match status" value="1"/>
</dbReference>
<dbReference type="InterPro" id="IPR011060">
    <property type="entry name" value="RibuloseP-bd_barrel"/>
</dbReference>
<dbReference type="CDD" id="cd00405">
    <property type="entry name" value="PRAI"/>
    <property type="match status" value="1"/>
</dbReference>
<dbReference type="HAMAP" id="MF_00135">
    <property type="entry name" value="PRAI"/>
    <property type="match status" value="1"/>
</dbReference>
<dbReference type="EMBL" id="JACOPH010000002">
    <property type="protein sequence ID" value="MBC5713373.1"/>
    <property type="molecule type" value="Genomic_DNA"/>
</dbReference>
<proteinExistence type="inferred from homology"/>
<evidence type="ECO:0000313" key="12">
    <source>
        <dbReference type="Proteomes" id="UP000606720"/>
    </source>
</evidence>